<evidence type="ECO:0000313" key="7">
    <source>
        <dbReference type="EMBL" id="KAF9468376.1"/>
    </source>
</evidence>
<evidence type="ECO:0000256" key="2">
    <source>
        <dbReference type="ARBA" id="ARBA00004173"/>
    </source>
</evidence>
<gene>
    <name evidence="7" type="ORF">BDZ94DRAFT_1246636</name>
</gene>
<dbReference type="AlphaFoldDB" id="A0A9P5YIC2"/>
<protein>
    <submittedName>
        <fullName evidence="7">Thioredoxin-like protein</fullName>
    </submittedName>
</protein>
<dbReference type="Proteomes" id="UP000807353">
    <property type="component" value="Unassembled WGS sequence"/>
</dbReference>
<organism evidence="7 8">
    <name type="scientific">Collybia nuda</name>
    <dbReference type="NCBI Taxonomy" id="64659"/>
    <lineage>
        <taxon>Eukaryota</taxon>
        <taxon>Fungi</taxon>
        <taxon>Dikarya</taxon>
        <taxon>Basidiomycota</taxon>
        <taxon>Agaricomycotina</taxon>
        <taxon>Agaricomycetes</taxon>
        <taxon>Agaricomycetidae</taxon>
        <taxon>Agaricales</taxon>
        <taxon>Tricholomatineae</taxon>
        <taxon>Clitocybaceae</taxon>
        <taxon>Collybia</taxon>
    </lineage>
</organism>
<evidence type="ECO:0000256" key="3">
    <source>
        <dbReference type="ARBA" id="ARBA00009734"/>
    </source>
</evidence>
<dbReference type="EMBL" id="MU150233">
    <property type="protein sequence ID" value="KAF9468376.1"/>
    <property type="molecule type" value="Genomic_DNA"/>
</dbReference>
<comment type="function">
    <text evidence="1">Putative mitochondrial redox protein which could be involved in the reduction of small toxic molecules.</text>
</comment>
<proteinExistence type="inferred from homology"/>
<comment type="caution">
    <text evidence="7">The sequence shown here is derived from an EMBL/GenBank/DDBJ whole genome shotgun (WGS) entry which is preliminary data.</text>
</comment>
<dbReference type="OrthoDB" id="59229at2759"/>
<evidence type="ECO:0000256" key="5">
    <source>
        <dbReference type="ARBA" id="ARBA00023002"/>
    </source>
</evidence>
<accession>A0A9P5YIC2</accession>
<dbReference type="PANTHER" id="PTHR28071">
    <property type="entry name" value="REDOX PROTEIN FMP46, MITOCHONDRIAL-RELATED"/>
    <property type="match status" value="1"/>
</dbReference>
<dbReference type="GO" id="GO:0016491">
    <property type="term" value="F:oxidoreductase activity"/>
    <property type="evidence" value="ECO:0007669"/>
    <property type="project" value="UniProtKB-KW"/>
</dbReference>
<evidence type="ECO:0000256" key="1">
    <source>
        <dbReference type="ARBA" id="ARBA00002963"/>
    </source>
</evidence>
<dbReference type="SUPFAM" id="SSF52833">
    <property type="entry name" value="Thioredoxin-like"/>
    <property type="match status" value="1"/>
</dbReference>
<sequence length="162" mass="17632">MFNSFKRKLPEISIFHQPSSPPSIKALGILRSSVSSPYPPSKPDNPPLQFNLEVIEGAPNADQLRTILSYLPSKAVSPSFAFLSAHYSAPSGGERPETVSGIADLALNNPAALKWPIVVDWHGGQASIGDVDGVKSILEKLRQKRDGELKDDEIDQPKGWFT</sequence>
<keyword evidence="4" id="KW-0809">Transit peptide</keyword>
<evidence type="ECO:0000256" key="4">
    <source>
        <dbReference type="ARBA" id="ARBA00022946"/>
    </source>
</evidence>
<dbReference type="Pfam" id="PF07955">
    <property type="entry name" value="DUF1687"/>
    <property type="match status" value="1"/>
</dbReference>
<comment type="similarity">
    <text evidence="3">Belongs to the FMP46 family.</text>
</comment>
<dbReference type="Gene3D" id="3.40.30.10">
    <property type="entry name" value="Glutaredoxin"/>
    <property type="match status" value="1"/>
</dbReference>
<evidence type="ECO:0000313" key="8">
    <source>
        <dbReference type="Proteomes" id="UP000807353"/>
    </source>
</evidence>
<dbReference type="InterPro" id="IPR012882">
    <property type="entry name" value="Fmp46"/>
</dbReference>
<dbReference type="GO" id="GO:0005739">
    <property type="term" value="C:mitochondrion"/>
    <property type="evidence" value="ECO:0007669"/>
    <property type="project" value="UniProtKB-SubCell"/>
</dbReference>
<name>A0A9P5YIC2_9AGAR</name>
<dbReference type="InterPro" id="IPR036249">
    <property type="entry name" value="Thioredoxin-like_sf"/>
</dbReference>
<keyword evidence="6" id="KW-0496">Mitochondrion</keyword>
<evidence type="ECO:0000256" key="6">
    <source>
        <dbReference type="ARBA" id="ARBA00023128"/>
    </source>
</evidence>
<dbReference type="PANTHER" id="PTHR28071:SF1">
    <property type="entry name" value="REDOX PROTEIN FMP46, MITOCHONDRIAL-RELATED"/>
    <property type="match status" value="1"/>
</dbReference>
<reference evidence="7" key="1">
    <citation type="submission" date="2020-11" db="EMBL/GenBank/DDBJ databases">
        <authorList>
            <consortium name="DOE Joint Genome Institute"/>
            <person name="Ahrendt S."/>
            <person name="Riley R."/>
            <person name="Andreopoulos W."/>
            <person name="Labutti K."/>
            <person name="Pangilinan J."/>
            <person name="Ruiz-Duenas F.J."/>
            <person name="Barrasa J.M."/>
            <person name="Sanchez-Garcia M."/>
            <person name="Camarero S."/>
            <person name="Miyauchi S."/>
            <person name="Serrano A."/>
            <person name="Linde D."/>
            <person name="Babiker R."/>
            <person name="Drula E."/>
            <person name="Ayuso-Fernandez I."/>
            <person name="Pacheco R."/>
            <person name="Padilla G."/>
            <person name="Ferreira P."/>
            <person name="Barriuso J."/>
            <person name="Kellner H."/>
            <person name="Castanera R."/>
            <person name="Alfaro M."/>
            <person name="Ramirez L."/>
            <person name="Pisabarro A.G."/>
            <person name="Kuo A."/>
            <person name="Tritt A."/>
            <person name="Lipzen A."/>
            <person name="He G."/>
            <person name="Yan M."/>
            <person name="Ng V."/>
            <person name="Cullen D."/>
            <person name="Martin F."/>
            <person name="Rosso M.-N."/>
            <person name="Henrissat B."/>
            <person name="Hibbett D."/>
            <person name="Martinez A.T."/>
            <person name="Grigoriev I.V."/>
        </authorList>
    </citation>
    <scope>NUCLEOTIDE SEQUENCE</scope>
    <source>
        <strain evidence="7">CBS 247.69</strain>
    </source>
</reference>
<comment type="subcellular location">
    <subcellularLocation>
        <location evidence="2">Mitochondrion</location>
    </subcellularLocation>
</comment>
<keyword evidence="5" id="KW-0560">Oxidoreductase</keyword>
<keyword evidence="8" id="KW-1185">Reference proteome</keyword>